<comment type="caution">
    <text evidence="3">The sequence shown here is derived from an EMBL/GenBank/DDBJ whole genome shotgun (WGS) entry which is preliminary data.</text>
</comment>
<dbReference type="EMBL" id="QKRA01000002">
    <property type="protein sequence ID" value="RDL44813.1"/>
    <property type="molecule type" value="Genomic_DNA"/>
</dbReference>
<dbReference type="AlphaFoldDB" id="A0A370UAL0"/>
<feature type="domain" description="DUF4426" evidence="2">
    <location>
        <begin position="24"/>
        <end position="145"/>
    </location>
</feature>
<feature type="chain" id="PRO_5016754552" evidence="1">
    <location>
        <begin position="21"/>
        <end position="146"/>
    </location>
</feature>
<gene>
    <name evidence="3" type="ORF">DN730_04135</name>
</gene>
<dbReference type="Gene3D" id="2.60.40.3340">
    <property type="entry name" value="Domain of unknown function DUF4426"/>
    <property type="match status" value="1"/>
</dbReference>
<dbReference type="InterPro" id="IPR025218">
    <property type="entry name" value="DUF4426"/>
</dbReference>
<proteinExistence type="predicted"/>
<evidence type="ECO:0000259" key="2">
    <source>
        <dbReference type="Pfam" id="PF14467"/>
    </source>
</evidence>
<protein>
    <submittedName>
        <fullName evidence="3">DUF4426 domain-containing protein</fullName>
    </submittedName>
</protein>
<dbReference type="Pfam" id="PF14467">
    <property type="entry name" value="DUF4426"/>
    <property type="match status" value="1"/>
</dbReference>
<dbReference type="Proteomes" id="UP000254326">
    <property type="component" value="Unassembled WGS sequence"/>
</dbReference>
<accession>A0A370UAL0</accession>
<reference evidence="3 4" key="1">
    <citation type="submission" date="2018-06" db="EMBL/GenBank/DDBJ databases">
        <title>Marinomonas sp. YLB-05 draft genome sequence.</title>
        <authorList>
            <person name="Yu L."/>
            <person name="Tang X."/>
        </authorList>
    </citation>
    <scope>NUCLEOTIDE SEQUENCE [LARGE SCALE GENOMIC DNA]</scope>
    <source>
        <strain evidence="3 4">YLB-05</strain>
    </source>
</reference>
<keyword evidence="4" id="KW-1185">Reference proteome</keyword>
<feature type="signal peptide" evidence="1">
    <location>
        <begin position="1"/>
        <end position="20"/>
    </location>
</feature>
<keyword evidence="1" id="KW-0732">Signal</keyword>
<sequence>MSVKKLWTVLWLLWGSHAVADQVQSFGAYQVHYNTFESAFLTPDIANQYGFTRSKGQALLNVAVTTQAAGQLPQSQRMIVTGTVTNLLGQIVPLSFKTIDEGDAVYYIAAFTKTDDEILKFQVHARPNANAAPMTVNFQRHFYVDK</sequence>
<evidence type="ECO:0000256" key="1">
    <source>
        <dbReference type="SAM" id="SignalP"/>
    </source>
</evidence>
<evidence type="ECO:0000313" key="4">
    <source>
        <dbReference type="Proteomes" id="UP000254326"/>
    </source>
</evidence>
<organism evidence="3 4">
    <name type="scientific">Marinomonas piezotolerans</name>
    <dbReference type="NCBI Taxonomy" id="2213058"/>
    <lineage>
        <taxon>Bacteria</taxon>
        <taxon>Pseudomonadati</taxon>
        <taxon>Pseudomonadota</taxon>
        <taxon>Gammaproteobacteria</taxon>
        <taxon>Oceanospirillales</taxon>
        <taxon>Oceanospirillaceae</taxon>
        <taxon>Marinomonas</taxon>
    </lineage>
</organism>
<name>A0A370UAL0_9GAMM</name>
<evidence type="ECO:0000313" key="3">
    <source>
        <dbReference type="EMBL" id="RDL44813.1"/>
    </source>
</evidence>